<feature type="transmembrane region" description="Helical" evidence="7">
    <location>
        <begin position="212"/>
        <end position="237"/>
    </location>
</feature>
<keyword evidence="2 7" id="KW-0813">Transport</keyword>
<feature type="transmembrane region" description="Helical" evidence="7">
    <location>
        <begin position="104"/>
        <end position="128"/>
    </location>
</feature>
<gene>
    <name evidence="9" type="ORF">Hfx1149_15265</name>
</gene>
<dbReference type="AlphaFoldDB" id="A0A643JT29"/>
<evidence type="ECO:0000259" key="8">
    <source>
        <dbReference type="PROSITE" id="PS50928"/>
    </source>
</evidence>
<dbReference type="PANTHER" id="PTHR32243">
    <property type="entry name" value="MALTOSE TRANSPORT SYSTEM PERMEASE-RELATED"/>
    <property type="match status" value="1"/>
</dbReference>
<evidence type="ECO:0000256" key="5">
    <source>
        <dbReference type="ARBA" id="ARBA00022989"/>
    </source>
</evidence>
<keyword evidence="4 7" id="KW-0812">Transmembrane</keyword>
<evidence type="ECO:0000256" key="6">
    <source>
        <dbReference type="ARBA" id="ARBA00023136"/>
    </source>
</evidence>
<dbReference type="InterPro" id="IPR000515">
    <property type="entry name" value="MetI-like"/>
</dbReference>
<dbReference type="InterPro" id="IPR035906">
    <property type="entry name" value="MetI-like_sf"/>
</dbReference>
<protein>
    <submittedName>
        <fullName evidence="9">Carbohydrate ABC transporter permease</fullName>
    </submittedName>
</protein>
<comment type="caution">
    <text evidence="9">The sequence shown here is derived from an EMBL/GenBank/DDBJ whole genome shotgun (WGS) entry which is preliminary data.</text>
</comment>
<evidence type="ECO:0000256" key="2">
    <source>
        <dbReference type="ARBA" id="ARBA00022448"/>
    </source>
</evidence>
<feature type="transmembrane region" description="Helical" evidence="7">
    <location>
        <begin position="170"/>
        <end position="191"/>
    </location>
</feature>
<keyword evidence="5 7" id="KW-1133">Transmembrane helix</keyword>
<feature type="domain" description="ABC transmembrane type-1" evidence="8">
    <location>
        <begin position="100"/>
        <end position="291"/>
    </location>
</feature>
<dbReference type="RefSeq" id="WP_151139584.1">
    <property type="nucleotide sequence ID" value="NZ_VZUS01000004.1"/>
</dbReference>
<feature type="transmembrane region" description="Helical" evidence="7">
    <location>
        <begin position="269"/>
        <end position="291"/>
    </location>
</feature>
<dbReference type="PROSITE" id="PS50928">
    <property type="entry name" value="ABC_TM1"/>
    <property type="match status" value="1"/>
</dbReference>
<feature type="transmembrane region" description="Helical" evidence="7">
    <location>
        <begin position="140"/>
        <end position="164"/>
    </location>
</feature>
<keyword evidence="6 7" id="KW-0472">Membrane</keyword>
<organism evidence="9">
    <name type="scientific">Haloferax sp. CBA1149</name>
    <dbReference type="NCBI Taxonomy" id="2650753"/>
    <lineage>
        <taxon>Archaea</taxon>
        <taxon>Methanobacteriati</taxon>
        <taxon>Methanobacteriota</taxon>
        <taxon>Stenosarchaea group</taxon>
        <taxon>Halobacteria</taxon>
        <taxon>Halobacteriales</taxon>
        <taxon>Haloferacaceae</taxon>
        <taxon>Haloferax</taxon>
    </lineage>
</organism>
<feature type="transmembrane region" description="Helical" evidence="7">
    <location>
        <begin position="37"/>
        <end position="56"/>
    </location>
</feature>
<name>A0A643JT29_9EURY</name>
<evidence type="ECO:0000256" key="1">
    <source>
        <dbReference type="ARBA" id="ARBA00004651"/>
    </source>
</evidence>
<sequence length="306" mass="34085">MLATILQTTTESARTTVHAFQSAFSSDKIESSRLEQAVFYVSLGLTLFISLLPFYWMLVTSFMTESAIYALPPTVIPEEFTLAHYKSVFSPETFPFVTYFKNSLIIATVTAGLSVLVATFGAYSFARLEYPGRGLFSRGVLLVYMFSGILLVVPLFQVVVWLGLVDTLESLVVTYLVQTLPVSLYMLGNYFRSVPPEIEEAAMMDGYSRMEVILRITLPLSAPAIVAVFIYTFMIAWNEYLFASIFLKTQATFTLPIGLDALSSGFHQVWGQIMAASIMTSIPIIVMFIYLEKYMVQGLTFGAVEG</sequence>
<dbReference type="PANTHER" id="PTHR32243:SF18">
    <property type="entry name" value="INNER MEMBRANE ABC TRANSPORTER PERMEASE PROTEIN YCJP"/>
    <property type="match status" value="1"/>
</dbReference>
<dbReference type="InterPro" id="IPR050901">
    <property type="entry name" value="BP-dep_ABC_trans_perm"/>
</dbReference>
<reference evidence="9" key="1">
    <citation type="submission" date="2019-09" db="EMBL/GenBank/DDBJ databases">
        <title>Genomic analysis of Haloferax sp. CBA1149.</title>
        <authorList>
            <person name="Roh S.W."/>
        </authorList>
    </citation>
    <scope>NUCLEOTIDE SEQUENCE</scope>
    <source>
        <strain evidence="9">CBA1149</strain>
    </source>
</reference>
<proteinExistence type="inferred from homology"/>
<dbReference type="Pfam" id="PF00528">
    <property type="entry name" value="BPD_transp_1"/>
    <property type="match status" value="1"/>
</dbReference>
<evidence type="ECO:0000256" key="4">
    <source>
        <dbReference type="ARBA" id="ARBA00022692"/>
    </source>
</evidence>
<keyword evidence="3" id="KW-1003">Cell membrane</keyword>
<evidence type="ECO:0000256" key="3">
    <source>
        <dbReference type="ARBA" id="ARBA00022475"/>
    </source>
</evidence>
<dbReference type="GO" id="GO:0005886">
    <property type="term" value="C:plasma membrane"/>
    <property type="evidence" value="ECO:0007669"/>
    <property type="project" value="UniProtKB-SubCell"/>
</dbReference>
<dbReference type="EMBL" id="VZUS01000004">
    <property type="protein sequence ID" value="KAB1185413.1"/>
    <property type="molecule type" value="Genomic_DNA"/>
</dbReference>
<accession>A0A643JT29</accession>
<comment type="similarity">
    <text evidence="7">Belongs to the binding-protein-dependent transport system permease family.</text>
</comment>
<dbReference type="Gene3D" id="1.10.3720.10">
    <property type="entry name" value="MetI-like"/>
    <property type="match status" value="1"/>
</dbReference>
<evidence type="ECO:0000313" key="9">
    <source>
        <dbReference type="EMBL" id="KAB1185413.1"/>
    </source>
</evidence>
<comment type="subcellular location">
    <subcellularLocation>
        <location evidence="1 7">Cell membrane</location>
        <topology evidence="1 7">Multi-pass membrane protein</topology>
    </subcellularLocation>
</comment>
<evidence type="ECO:0000256" key="7">
    <source>
        <dbReference type="RuleBase" id="RU363032"/>
    </source>
</evidence>
<dbReference type="GO" id="GO:0055085">
    <property type="term" value="P:transmembrane transport"/>
    <property type="evidence" value="ECO:0007669"/>
    <property type="project" value="InterPro"/>
</dbReference>
<dbReference type="SUPFAM" id="SSF161098">
    <property type="entry name" value="MetI-like"/>
    <property type="match status" value="1"/>
</dbReference>
<dbReference type="CDD" id="cd06261">
    <property type="entry name" value="TM_PBP2"/>
    <property type="match status" value="1"/>
</dbReference>